<keyword evidence="1" id="KW-0472">Membrane</keyword>
<dbReference type="Proteomes" id="UP001208689">
    <property type="component" value="Chromosome"/>
</dbReference>
<feature type="transmembrane region" description="Helical" evidence="1">
    <location>
        <begin position="42"/>
        <end position="64"/>
    </location>
</feature>
<organism evidence="3 4">
    <name type="scientific">Candidatus Lokiarchaeum ossiferum</name>
    <dbReference type="NCBI Taxonomy" id="2951803"/>
    <lineage>
        <taxon>Archaea</taxon>
        <taxon>Promethearchaeati</taxon>
        <taxon>Promethearchaeota</taxon>
        <taxon>Promethearchaeia</taxon>
        <taxon>Promethearchaeales</taxon>
        <taxon>Promethearchaeaceae</taxon>
        <taxon>Candidatus Lokiarchaeum</taxon>
    </lineage>
</organism>
<dbReference type="InterPro" id="IPR042150">
    <property type="entry name" value="MmRce1-like"/>
</dbReference>
<gene>
    <name evidence="3" type="ORF">NEF87_000273</name>
</gene>
<evidence type="ECO:0000313" key="3">
    <source>
        <dbReference type="EMBL" id="UYP43988.1"/>
    </source>
</evidence>
<keyword evidence="4" id="KW-1185">Reference proteome</keyword>
<feature type="transmembrane region" description="Helical" evidence="1">
    <location>
        <begin position="220"/>
        <end position="240"/>
    </location>
</feature>
<feature type="transmembrane region" description="Helical" evidence="1">
    <location>
        <begin position="7"/>
        <end position="30"/>
    </location>
</feature>
<protein>
    <recommendedName>
        <fullName evidence="2">CAAX prenyl protease 2/Lysostaphin resistance protein A-like domain-containing protein</fullName>
    </recommendedName>
</protein>
<dbReference type="EMBL" id="CP104013">
    <property type="protein sequence ID" value="UYP43988.1"/>
    <property type="molecule type" value="Genomic_DNA"/>
</dbReference>
<dbReference type="PANTHER" id="PTHR35797">
    <property type="entry name" value="PROTEASE-RELATED"/>
    <property type="match status" value="1"/>
</dbReference>
<feature type="transmembrane region" description="Helical" evidence="1">
    <location>
        <begin position="165"/>
        <end position="186"/>
    </location>
</feature>
<accession>A0ABY6HKE2</accession>
<feature type="transmembrane region" description="Helical" evidence="1">
    <location>
        <begin position="192"/>
        <end position="213"/>
    </location>
</feature>
<dbReference type="PANTHER" id="PTHR35797:SF1">
    <property type="entry name" value="PROTEASE"/>
    <property type="match status" value="1"/>
</dbReference>
<keyword evidence="1" id="KW-0812">Transmembrane</keyword>
<proteinExistence type="predicted"/>
<evidence type="ECO:0000259" key="2">
    <source>
        <dbReference type="Pfam" id="PF02517"/>
    </source>
</evidence>
<evidence type="ECO:0000256" key="1">
    <source>
        <dbReference type="SAM" id="Phobius"/>
    </source>
</evidence>
<reference evidence="3" key="1">
    <citation type="submission" date="2022-09" db="EMBL/GenBank/DDBJ databases">
        <title>Actin cytoskeleton and complex cell architecture in an #Asgard archaeon.</title>
        <authorList>
            <person name="Ponce Toledo R.I."/>
            <person name="Schleper C."/>
            <person name="Rodrigues Oliveira T."/>
            <person name="Wollweber F."/>
            <person name="Xu J."/>
            <person name="Rittmann S."/>
            <person name="Klingl A."/>
            <person name="Pilhofer M."/>
        </authorList>
    </citation>
    <scope>NUCLEOTIDE SEQUENCE</scope>
    <source>
        <strain evidence="3">B-35</strain>
    </source>
</reference>
<dbReference type="InterPro" id="IPR003675">
    <property type="entry name" value="Rce1/LyrA-like_dom"/>
</dbReference>
<feature type="transmembrane region" description="Helical" evidence="1">
    <location>
        <begin position="252"/>
        <end position="271"/>
    </location>
</feature>
<feature type="transmembrane region" description="Helical" evidence="1">
    <location>
        <begin position="85"/>
        <end position="112"/>
    </location>
</feature>
<sequence>MSRNILTYLASTFLFSWILWIPSVLEYFGIISLGSEELSNAIYFIALIIGAFAPAFGSFMALRSENKSFKEHLKKCFSRKGINRWGLFLSIIFILPLLINGLSHLIGWIFGLSLPPSPLPSDPWFIPYLLYIPYIVFVSVLGGGQEEIGWRGYLQGQLLKKYSPITTSLIIGAIWGIWHTPLWFMLWDSHNITPYLGFILMTMFTSLIYSYIYQKAKGNILIMILLHGNFNAAFVIFYMFYDDQPASAQPLYWIYVGISILGGLIACLLFIRDKTNQTLMTKED</sequence>
<name>A0ABY6HKE2_9ARCH</name>
<dbReference type="Pfam" id="PF02517">
    <property type="entry name" value="Rce1-like"/>
    <property type="match status" value="1"/>
</dbReference>
<feature type="domain" description="CAAX prenyl protease 2/Lysostaphin resistance protein A-like" evidence="2">
    <location>
        <begin position="131"/>
        <end position="232"/>
    </location>
</feature>
<evidence type="ECO:0000313" key="4">
    <source>
        <dbReference type="Proteomes" id="UP001208689"/>
    </source>
</evidence>
<feature type="transmembrane region" description="Helical" evidence="1">
    <location>
        <begin position="124"/>
        <end position="144"/>
    </location>
</feature>
<keyword evidence="1" id="KW-1133">Transmembrane helix</keyword>